<protein>
    <recommendedName>
        <fullName evidence="7">C4-dicarboxylate ABC transporter substrate-binding protein</fullName>
    </recommendedName>
</protein>
<evidence type="ECO:0000313" key="6">
    <source>
        <dbReference type="Proteomes" id="UP000230821"/>
    </source>
</evidence>
<dbReference type="NCBIfam" id="NF037995">
    <property type="entry name" value="TRAP_S1"/>
    <property type="match status" value="1"/>
</dbReference>
<evidence type="ECO:0000256" key="2">
    <source>
        <dbReference type="ARBA" id="ARBA00009023"/>
    </source>
</evidence>
<dbReference type="InterPro" id="IPR004682">
    <property type="entry name" value="TRAP_DctP"/>
</dbReference>
<evidence type="ECO:0000256" key="4">
    <source>
        <dbReference type="ARBA" id="ARBA00022729"/>
    </source>
</evidence>
<dbReference type="Proteomes" id="UP000230821">
    <property type="component" value="Unassembled WGS sequence"/>
</dbReference>
<evidence type="ECO:0000256" key="3">
    <source>
        <dbReference type="ARBA" id="ARBA00022448"/>
    </source>
</evidence>
<sequence length="379" mass="42140">MGTSVFTYERMSVPTKDLRICQKKDVGRYIFFSSSRDDEAIAYHTEEESMKRSFCITISLLLAAVLAVSSPVFAEKKVIKLSHSHQADFASEIHTAAWIFQQWVNENSDTLEVKIYAANALGEEREAYEGMQLGSGATCVISGTAILNNFTQKIGVLDLPFLWKGYDHVHAVLDGETGAMLAGELEKAGFKVLAWMDSWGYRNVVTSKKEVKTPEDIKGLKLRTIQTPIYVAALNAMGANATPMAFGEVYTAIQIGVLDGFEHGAAVVKAQKMYEVTKYIAMTRHLFGPLVFVYSKAEWEKLSDEEKDVVLQAAVMARDVQRGLAPIREAEAFQFLKDKGMVIHEVDTSTFRENAVAIQNEIAEERGVSDLLELIRSVD</sequence>
<keyword evidence="3" id="KW-0813">Transport</keyword>
<accession>A0A2G6KK92</accession>
<dbReference type="Gene3D" id="3.40.190.170">
    <property type="entry name" value="Bacterial extracellular solute-binding protein, family 7"/>
    <property type="match status" value="1"/>
</dbReference>
<name>A0A2G6KK92_9BACT</name>
<dbReference type="NCBIfam" id="TIGR00787">
    <property type="entry name" value="dctP"/>
    <property type="match status" value="1"/>
</dbReference>
<dbReference type="GO" id="GO:0030288">
    <property type="term" value="C:outer membrane-bounded periplasmic space"/>
    <property type="evidence" value="ECO:0007669"/>
    <property type="project" value="InterPro"/>
</dbReference>
<evidence type="ECO:0000256" key="1">
    <source>
        <dbReference type="ARBA" id="ARBA00004196"/>
    </source>
</evidence>
<keyword evidence="4" id="KW-0732">Signal</keyword>
<dbReference type="CDD" id="cd13603">
    <property type="entry name" value="PBP2_TRAP_Siap_TeaA_like"/>
    <property type="match status" value="1"/>
</dbReference>
<dbReference type="GO" id="GO:0055085">
    <property type="term" value="P:transmembrane transport"/>
    <property type="evidence" value="ECO:0007669"/>
    <property type="project" value="InterPro"/>
</dbReference>
<dbReference type="AlphaFoldDB" id="A0A2G6KK92"/>
<dbReference type="Pfam" id="PF03480">
    <property type="entry name" value="DctP"/>
    <property type="match status" value="1"/>
</dbReference>
<organism evidence="5 6">
    <name type="scientific">candidate division KSB3 bacterium</name>
    <dbReference type="NCBI Taxonomy" id="2044937"/>
    <lineage>
        <taxon>Bacteria</taxon>
        <taxon>candidate division KSB3</taxon>
    </lineage>
</organism>
<comment type="subcellular location">
    <subcellularLocation>
        <location evidence="1">Cell envelope</location>
    </subcellularLocation>
</comment>
<dbReference type="InterPro" id="IPR038404">
    <property type="entry name" value="TRAP_DctP_sf"/>
</dbReference>
<reference evidence="5 6" key="1">
    <citation type="submission" date="2017-10" db="EMBL/GenBank/DDBJ databases">
        <title>Novel microbial diversity and functional potential in the marine mammal oral microbiome.</title>
        <authorList>
            <person name="Dudek N.K."/>
            <person name="Sun C.L."/>
            <person name="Burstein D."/>
            <person name="Kantor R.S."/>
            <person name="Aliaga Goltsman D.S."/>
            <person name="Bik E.M."/>
            <person name="Thomas B.C."/>
            <person name="Banfield J.F."/>
            <person name="Relman D.A."/>
        </authorList>
    </citation>
    <scope>NUCLEOTIDE SEQUENCE [LARGE SCALE GENOMIC DNA]</scope>
    <source>
        <strain evidence="5">DOLJORAL78_47_16</strain>
    </source>
</reference>
<evidence type="ECO:0000313" key="5">
    <source>
        <dbReference type="EMBL" id="PIE36073.1"/>
    </source>
</evidence>
<evidence type="ECO:0008006" key="7">
    <source>
        <dbReference type="Google" id="ProtNLM"/>
    </source>
</evidence>
<gene>
    <name evidence="5" type="ORF">CSA56_01645</name>
</gene>
<comment type="caution">
    <text evidence="5">The sequence shown here is derived from an EMBL/GenBank/DDBJ whole genome shotgun (WGS) entry which is preliminary data.</text>
</comment>
<dbReference type="PANTHER" id="PTHR33376">
    <property type="match status" value="1"/>
</dbReference>
<proteinExistence type="inferred from homology"/>
<comment type="similarity">
    <text evidence="2">Belongs to the bacterial solute-binding protein 7 family.</text>
</comment>
<dbReference type="EMBL" id="PDSK01000026">
    <property type="protein sequence ID" value="PIE36073.1"/>
    <property type="molecule type" value="Genomic_DNA"/>
</dbReference>
<dbReference type="InterPro" id="IPR018389">
    <property type="entry name" value="DctP_fam"/>
</dbReference>
<dbReference type="PANTHER" id="PTHR33376:SF4">
    <property type="entry name" value="SIALIC ACID-BINDING PERIPLASMIC PROTEIN SIAP"/>
    <property type="match status" value="1"/>
</dbReference>
<dbReference type="PIRSF" id="PIRSF006470">
    <property type="entry name" value="DctB"/>
    <property type="match status" value="1"/>
</dbReference>